<evidence type="ECO:0000256" key="3">
    <source>
        <dbReference type="ARBA" id="ARBA00022475"/>
    </source>
</evidence>
<dbReference type="InterPro" id="IPR035906">
    <property type="entry name" value="MetI-like_sf"/>
</dbReference>
<dbReference type="GO" id="GO:0055085">
    <property type="term" value="P:transmembrane transport"/>
    <property type="evidence" value="ECO:0007669"/>
    <property type="project" value="InterPro"/>
</dbReference>
<proteinExistence type="inferred from homology"/>
<evidence type="ECO:0000256" key="6">
    <source>
        <dbReference type="ARBA" id="ARBA00023136"/>
    </source>
</evidence>
<evidence type="ECO:0000256" key="7">
    <source>
        <dbReference type="RuleBase" id="RU363032"/>
    </source>
</evidence>
<dbReference type="SUPFAM" id="SSF161098">
    <property type="entry name" value="MetI-like"/>
    <property type="match status" value="1"/>
</dbReference>
<keyword evidence="3" id="KW-1003">Cell membrane</keyword>
<dbReference type="InterPro" id="IPR000515">
    <property type="entry name" value="MetI-like"/>
</dbReference>
<evidence type="ECO:0000256" key="5">
    <source>
        <dbReference type="ARBA" id="ARBA00022989"/>
    </source>
</evidence>
<feature type="transmembrane region" description="Helical" evidence="7">
    <location>
        <begin position="237"/>
        <end position="258"/>
    </location>
</feature>
<keyword evidence="5 7" id="KW-1133">Transmembrane helix</keyword>
<dbReference type="Proteomes" id="UP000644756">
    <property type="component" value="Unassembled WGS sequence"/>
</dbReference>
<dbReference type="RefSeq" id="WP_188532860.1">
    <property type="nucleotide sequence ID" value="NZ_BMGR01000015.1"/>
</dbReference>
<dbReference type="EMBL" id="BMGR01000015">
    <property type="protein sequence ID" value="GGG19323.1"/>
    <property type="molecule type" value="Genomic_DNA"/>
</dbReference>
<dbReference type="AlphaFoldDB" id="A0A917LG14"/>
<reference evidence="9" key="1">
    <citation type="journal article" date="2014" name="Int. J. Syst. Evol. Microbiol.">
        <title>Complete genome sequence of Corynebacterium casei LMG S-19264T (=DSM 44701T), isolated from a smear-ripened cheese.</title>
        <authorList>
            <consortium name="US DOE Joint Genome Institute (JGI-PGF)"/>
            <person name="Walter F."/>
            <person name="Albersmeier A."/>
            <person name="Kalinowski J."/>
            <person name="Ruckert C."/>
        </authorList>
    </citation>
    <scope>NUCLEOTIDE SEQUENCE</scope>
    <source>
        <strain evidence="9">CGMCC 1.12987</strain>
    </source>
</reference>
<evidence type="ECO:0000256" key="2">
    <source>
        <dbReference type="ARBA" id="ARBA00022448"/>
    </source>
</evidence>
<evidence type="ECO:0000256" key="4">
    <source>
        <dbReference type="ARBA" id="ARBA00022692"/>
    </source>
</evidence>
<feature type="domain" description="ABC transmembrane type-1" evidence="8">
    <location>
        <begin position="68"/>
        <end position="258"/>
    </location>
</feature>
<comment type="similarity">
    <text evidence="7">Belongs to the binding-protein-dependent transport system permease family.</text>
</comment>
<feature type="transmembrane region" description="Helical" evidence="7">
    <location>
        <begin position="133"/>
        <end position="154"/>
    </location>
</feature>
<evidence type="ECO:0000256" key="1">
    <source>
        <dbReference type="ARBA" id="ARBA00004651"/>
    </source>
</evidence>
<organism evidence="9 10">
    <name type="scientific">Paenibacillus abyssi</name>
    <dbReference type="NCBI Taxonomy" id="1340531"/>
    <lineage>
        <taxon>Bacteria</taxon>
        <taxon>Bacillati</taxon>
        <taxon>Bacillota</taxon>
        <taxon>Bacilli</taxon>
        <taxon>Bacillales</taxon>
        <taxon>Paenibacillaceae</taxon>
        <taxon>Paenibacillus</taxon>
    </lineage>
</organism>
<comment type="caution">
    <text evidence="9">The sequence shown here is derived from an EMBL/GenBank/DDBJ whole genome shotgun (WGS) entry which is preliminary data.</text>
</comment>
<sequence>MRTAGNMIAYLVGIMASIFAIFPFLWMVSTSLKPQNEIFKFPPEWISSEVTLQSFLRVWQSMPFDRYAFNTFIVTAVILAGTLVFASIAAYSFARLRYPGRDKLFVVLLASMMIPKIVTMIPVYIMMRELGLIDTYAAIILPLVFAEAYEVFLLRQFFATIPGEMEESAKIDGAGIIRTFLTIIVPMSKPILATLTVLTVVKSWNNFLWPLIVTSSESKYLLSIGLANLNGQNTSDWAGIMAASFIALLPILAIFAVAQKYFVESIQLTGLK</sequence>
<gene>
    <name evidence="9" type="ORF">GCM10010916_40180</name>
</gene>
<keyword evidence="6 7" id="KW-0472">Membrane</keyword>
<dbReference type="Pfam" id="PF00528">
    <property type="entry name" value="BPD_transp_1"/>
    <property type="match status" value="1"/>
</dbReference>
<feature type="transmembrane region" description="Helical" evidence="7">
    <location>
        <begin position="67"/>
        <end position="93"/>
    </location>
</feature>
<protein>
    <submittedName>
        <fullName evidence="9">Sugar ABC transporter permease</fullName>
    </submittedName>
</protein>
<dbReference type="PROSITE" id="PS50928">
    <property type="entry name" value="ABC_TM1"/>
    <property type="match status" value="1"/>
</dbReference>
<keyword evidence="2 7" id="KW-0813">Transport</keyword>
<comment type="subcellular location">
    <subcellularLocation>
        <location evidence="1 7">Cell membrane</location>
        <topology evidence="1 7">Multi-pass membrane protein</topology>
    </subcellularLocation>
</comment>
<evidence type="ECO:0000259" key="8">
    <source>
        <dbReference type="PROSITE" id="PS50928"/>
    </source>
</evidence>
<dbReference type="PANTHER" id="PTHR43744">
    <property type="entry name" value="ABC TRANSPORTER PERMEASE PROTEIN MG189-RELATED-RELATED"/>
    <property type="match status" value="1"/>
</dbReference>
<feature type="transmembrane region" description="Helical" evidence="7">
    <location>
        <begin position="7"/>
        <end position="26"/>
    </location>
</feature>
<feature type="transmembrane region" description="Helical" evidence="7">
    <location>
        <begin position="105"/>
        <end position="127"/>
    </location>
</feature>
<accession>A0A917LG14</accession>
<name>A0A917LG14_9BACL</name>
<reference evidence="9" key="2">
    <citation type="submission" date="2020-09" db="EMBL/GenBank/DDBJ databases">
        <authorList>
            <person name="Sun Q."/>
            <person name="Zhou Y."/>
        </authorList>
    </citation>
    <scope>NUCLEOTIDE SEQUENCE</scope>
    <source>
        <strain evidence="9">CGMCC 1.12987</strain>
    </source>
</reference>
<dbReference type="CDD" id="cd06261">
    <property type="entry name" value="TM_PBP2"/>
    <property type="match status" value="1"/>
</dbReference>
<dbReference type="GO" id="GO:0005886">
    <property type="term" value="C:plasma membrane"/>
    <property type="evidence" value="ECO:0007669"/>
    <property type="project" value="UniProtKB-SubCell"/>
</dbReference>
<keyword evidence="4 7" id="KW-0812">Transmembrane</keyword>
<evidence type="ECO:0000313" key="9">
    <source>
        <dbReference type="EMBL" id="GGG19323.1"/>
    </source>
</evidence>
<feature type="transmembrane region" description="Helical" evidence="7">
    <location>
        <begin position="175"/>
        <end position="201"/>
    </location>
</feature>
<dbReference type="PANTHER" id="PTHR43744:SF12">
    <property type="entry name" value="ABC TRANSPORTER PERMEASE PROTEIN MG189-RELATED"/>
    <property type="match status" value="1"/>
</dbReference>
<keyword evidence="10" id="KW-1185">Reference proteome</keyword>
<evidence type="ECO:0000313" key="10">
    <source>
        <dbReference type="Proteomes" id="UP000644756"/>
    </source>
</evidence>
<dbReference type="Gene3D" id="1.10.3720.10">
    <property type="entry name" value="MetI-like"/>
    <property type="match status" value="1"/>
</dbReference>